<dbReference type="Proteomes" id="UP000041254">
    <property type="component" value="Unassembled WGS sequence"/>
</dbReference>
<feature type="chain" id="PRO_5005190279" description="SET domain-containing protein" evidence="1">
    <location>
        <begin position="19"/>
        <end position="551"/>
    </location>
</feature>
<dbReference type="PANTHER" id="PTHR13271">
    <property type="entry name" value="UNCHARACTERIZED PUTATIVE METHYLTRANSFERASE"/>
    <property type="match status" value="1"/>
</dbReference>
<dbReference type="EMBL" id="CDMY01000581">
    <property type="protein sequence ID" value="CEM24359.1"/>
    <property type="molecule type" value="Genomic_DNA"/>
</dbReference>
<name>A0A0G4G6Q6_VITBC</name>
<gene>
    <name evidence="3" type="ORF">Vbra_3137</name>
</gene>
<dbReference type="VEuPathDB" id="CryptoDB:Vbra_3137"/>
<dbReference type="Pfam" id="PF00856">
    <property type="entry name" value="SET"/>
    <property type="match status" value="1"/>
</dbReference>
<accession>A0A0G4G6Q6</accession>
<evidence type="ECO:0000313" key="3">
    <source>
        <dbReference type="EMBL" id="CEM24359.1"/>
    </source>
</evidence>
<dbReference type="InterPro" id="IPR050600">
    <property type="entry name" value="SETD3_SETD6_MTase"/>
</dbReference>
<dbReference type="PROSITE" id="PS50280">
    <property type="entry name" value="SET"/>
    <property type="match status" value="1"/>
</dbReference>
<sequence>MKLPTSFLVSVVVLAALAAHQWRDAVDWVFASFRAIDSDASEPYDPHDIGPFRGLLMDNDGYLHPDVEITPPSSTQERGLRTTAPLAKGTTVIEVPKKLMLTVSRLAQQSSLAAAVARDGDRMPLGPVTVVIAFLTYALSGGCRTGGRPSISSSTQRPPPSSAVPLVSPCERLKVWLKDLRALDTPAVPFTVEDGNETLLTTHLSRSPEGEWAATLRRGVLDSYNRVVSDTDRSLLGDSFLLESFFKSVALHSSRSFMVDGELVMIPVIDFLNDYGLARQNVLWEFIRDIDVMRVRATRDVAAGEELLGWYGPHSNAHLLTVYGYTSPPRHEMSWSCRIGTAERLAKFHPKWDRSWRTVPIELHAPANPHNITSPSADGVVLPPAPPPGTLPNTPPKEVIELSRLLHRKLIDETPMLTALEAWRGVWAIWEQTLTGIMANSQYEKDPQLTKAVKRVAKRRKRLEKSAGSTGEVDVSRRAVVWWGERDTDGKDATNMDTAAVNAMRVKMSEYLALLTYREAFRILQGKKTMDVSFTAEQWMAQQLHRALVQR</sequence>
<evidence type="ECO:0000256" key="1">
    <source>
        <dbReference type="SAM" id="SignalP"/>
    </source>
</evidence>
<reference evidence="3 4" key="1">
    <citation type="submission" date="2014-11" db="EMBL/GenBank/DDBJ databases">
        <authorList>
            <person name="Zhu J."/>
            <person name="Qi W."/>
            <person name="Song R."/>
        </authorList>
    </citation>
    <scope>NUCLEOTIDE SEQUENCE [LARGE SCALE GENOMIC DNA]</scope>
</reference>
<dbReference type="Gene3D" id="3.90.1410.10">
    <property type="entry name" value="set domain protein methyltransferase, domain 1"/>
    <property type="match status" value="1"/>
</dbReference>
<proteinExistence type="predicted"/>
<organism evidence="3 4">
    <name type="scientific">Vitrella brassicaformis (strain CCMP3155)</name>
    <dbReference type="NCBI Taxonomy" id="1169540"/>
    <lineage>
        <taxon>Eukaryota</taxon>
        <taxon>Sar</taxon>
        <taxon>Alveolata</taxon>
        <taxon>Colpodellida</taxon>
        <taxon>Vitrellaceae</taxon>
        <taxon>Vitrella</taxon>
    </lineage>
</organism>
<dbReference type="PANTHER" id="PTHR13271:SF140">
    <property type="entry name" value="SET DOMAIN-CONTAINING PROTEIN"/>
    <property type="match status" value="1"/>
</dbReference>
<dbReference type="InterPro" id="IPR046341">
    <property type="entry name" value="SET_dom_sf"/>
</dbReference>
<dbReference type="InterPro" id="IPR001214">
    <property type="entry name" value="SET_dom"/>
</dbReference>
<dbReference type="InParanoid" id="A0A0G4G6Q6"/>
<keyword evidence="1" id="KW-0732">Signal</keyword>
<dbReference type="AlphaFoldDB" id="A0A0G4G6Q6"/>
<feature type="signal peptide" evidence="1">
    <location>
        <begin position="1"/>
        <end position="18"/>
    </location>
</feature>
<keyword evidence="4" id="KW-1185">Reference proteome</keyword>
<dbReference type="CDD" id="cd10527">
    <property type="entry name" value="SET_LSMT"/>
    <property type="match status" value="1"/>
</dbReference>
<dbReference type="GO" id="GO:0016279">
    <property type="term" value="F:protein-lysine N-methyltransferase activity"/>
    <property type="evidence" value="ECO:0007669"/>
    <property type="project" value="TreeGrafter"/>
</dbReference>
<protein>
    <recommendedName>
        <fullName evidence="2">SET domain-containing protein</fullName>
    </recommendedName>
</protein>
<feature type="domain" description="SET" evidence="2">
    <location>
        <begin position="65"/>
        <end position="312"/>
    </location>
</feature>
<evidence type="ECO:0000313" key="4">
    <source>
        <dbReference type="Proteomes" id="UP000041254"/>
    </source>
</evidence>
<dbReference type="OrthoDB" id="341421at2759"/>
<dbReference type="SUPFAM" id="SSF82199">
    <property type="entry name" value="SET domain"/>
    <property type="match status" value="1"/>
</dbReference>
<dbReference type="STRING" id="1169540.A0A0G4G6Q6"/>
<dbReference type="PhylomeDB" id="A0A0G4G6Q6"/>
<evidence type="ECO:0000259" key="2">
    <source>
        <dbReference type="PROSITE" id="PS50280"/>
    </source>
</evidence>